<evidence type="ECO:0000313" key="2">
    <source>
        <dbReference type="EMBL" id="KAH7076219.1"/>
    </source>
</evidence>
<accession>A0A8K0VUW7</accession>
<dbReference type="AlphaFoldDB" id="A0A8K0VUW7"/>
<proteinExistence type="predicted"/>
<dbReference type="InterPro" id="IPR001810">
    <property type="entry name" value="F-box_dom"/>
</dbReference>
<dbReference type="Proteomes" id="UP000813461">
    <property type="component" value="Unassembled WGS sequence"/>
</dbReference>
<protein>
    <recommendedName>
        <fullName evidence="1">F-box domain-containing protein</fullName>
    </recommendedName>
</protein>
<dbReference type="OrthoDB" id="3792830at2759"/>
<sequence length="219" mass="24702">MMSHNSIRLSWADANAIIQHLNPRPHIPNAVLQCHCPLDNGQYALDIDLGVAPQLGSLTRLPTELQEVVLRKMDIETLLVWRRVNKRAMSLVTGLVDWKKVISHAACTIRMAIGLKTHGTFTIADLCSALCEQTCQKCGDETTFMDMTLVQRTCYSCSKQDFGFLRQLLNLARIRMLLKFRPGNDALSDGRTTTIFQLNEQVGCVEVDWLDARRMRTVG</sequence>
<reference evidence="2" key="1">
    <citation type="journal article" date="2021" name="Nat. Commun.">
        <title>Genetic determinants of endophytism in the Arabidopsis root mycobiome.</title>
        <authorList>
            <person name="Mesny F."/>
            <person name="Miyauchi S."/>
            <person name="Thiergart T."/>
            <person name="Pickel B."/>
            <person name="Atanasova L."/>
            <person name="Karlsson M."/>
            <person name="Huettel B."/>
            <person name="Barry K.W."/>
            <person name="Haridas S."/>
            <person name="Chen C."/>
            <person name="Bauer D."/>
            <person name="Andreopoulos W."/>
            <person name="Pangilinan J."/>
            <person name="LaButti K."/>
            <person name="Riley R."/>
            <person name="Lipzen A."/>
            <person name="Clum A."/>
            <person name="Drula E."/>
            <person name="Henrissat B."/>
            <person name="Kohler A."/>
            <person name="Grigoriev I.V."/>
            <person name="Martin F.M."/>
            <person name="Hacquard S."/>
        </authorList>
    </citation>
    <scope>NUCLEOTIDE SEQUENCE</scope>
    <source>
        <strain evidence="2">MPI-SDFR-AT-0120</strain>
    </source>
</reference>
<organism evidence="2 3">
    <name type="scientific">Paraphoma chrysanthemicola</name>
    <dbReference type="NCBI Taxonomy" id="798071"/>
    <lineage>
        <taxon>Eukaryota</taxon>
        <taxon>Fungi</taxon>
        <taxon>Dikarya</taxon>
        <taxon>Ascomycota</taxon>
        <taxon>Pezizomycotina</taxon>
        <taxon>Dothideomycetes</taxon>
        <taxon>Pleosporomycetidae</taxon>
        <taxon>Pleosporales</taxon>
        <taxon>Pleosporineae</taxon>
        <taxon>Phaeosphaeriaceae</taxon>
        <taxon>Paraphoma</taxon>
    </lineage>
</organism>
<dbReference type="PROSITE" id="PS50181">
    <property type="entry name" value="FBOX"/>
    <property type="match status" value="1"/>
</dbReference>
<dbReference type="EMBL" id="JAGMVJ010000019">
    <property type="protein sequence ID" value="KAH7076219.1"/>
    <property type="molecule type" value="Genomic_DNA"/>
</dbReference>
<evidence type="ECO:0000313" key="3">
    <source>
        <dbReference type="Proteomes" id="UP000813461"/>
    </source>
</evidence>
<name>A0A8K0VUW7_9PLEO</name>
<keyword evidence="3" id="KW-1185">Reference proteome</keyword>
<feature type="domain" description="F-box" evidence="1">
    <location>
        <begin position="55"/>
        <end position="101"/>
    </location>
</feature>
<comment type="caution">
    <text evidence="2">The sequence shown here is derived from an EMBL/GenBank/DDBJ whole genome shotgun (WGS) entry which is preliminary data.</text>
</comment>
<gene>
    <name evidence="2" type="ORF">FB567DRAFT_632486</name>
</gene>
<evidence type="ECO:0000259" key="1">
    <source>
        <dbReference type="PROSITE" id="PS50181"/>
    </source>
</evidence>
<dbReference type="Pfam" id="PF00646">
    <property type="entry name" value="F-box"/>
    <property type="match status" value="1"/>
</dbReference>